<dbReference type="AlphaFoldDB" id="A0A2K9P3N8"/>
<evidence type="ECO:0000256" key="2">
    <source>
        <dbReference type="ARBA" id="ARBA00004141"/>
    </source>
</evidence>
<keyword evidence="10" id="KW-0482">Metalloprotease</keyword>
<dbReference type="InterPro" id="IPR008915">
    <property type="entry name" value="Peptidase_M50"/>
</dbReference>
<dbReference type="KEGG" id="mpec:B9O19_01719"/>
<evidence type="ECO:0000256" key="6">
    <source>
        <dbReference type="ARBA" id="ARBA00022723"/>
    </source>
</evidence>
<comment type="cofactor">
    <cofactor evidence="1">
        <name>Zn(2+)</name>
        <dbReference type="ChEBI" id="CHEBI:29105"/>
    </cofactor>
</comment>
<evidence type="ECO:0000256" key="8">
    <source>
        <dbReference type="ARBA" id="ARBA00022833"/>
    </source>
</evidence>
<feature type="transmembrane region" description="Helical" evidence="12">
    <location>
        <begin position="29"/>
        <end position="51"/>
    </location>
</feature>
<evidence type="ECO:0000313" key="14">
    <source>
        <dbReference type="EMBL" id="AUO19873.1"/>
    </source>
</evidence>
<proteinExistence type="inferred from homology"/>
<keyword evidence="6" id="KW-0479">Metal-binding</keyword>
<evidence type="ECO:0000313" key="15">
    <source>
        <dbReference type="Proteomes" id="UP000235589"/>
    </source>
</evidence>
<dbReference type="GO" id="GO:0006508">
    <property type="term" value="P:proteolysis"/>
    <property type="evidence" value="ECO:0007669"/>
    <property type="project" value="UniProtKB-KW"/>
</dbReference>
<accession>A0A2K9P3N8</accession>
<sequence>MKKLKNIFSALQTHLWLIPIGSHLAVSPLFFLLAAASILGGYGNLFFIAYISAFLHELSHVFCGKKLGVSIVRIEILPFGICGKLSAGFIKNPYKEAVIAAAGPAFSGALAALLYMLNKNPMLSVYSEAIDYGIKINLSLMILNLVPALPLDGGRIAKAIISINLGAVRASNLMLKISRVPIIGMLLVSVWLLLTNDFNLSLILIGAFLLGNLSIEQKNISLISLKEILYYKTRLKRTEFCQVTRMAAHESVPARLFLRKLGCYKYHIIDVIDDDGKITKTVTEGQLLNALISKSIRLSMGEI</sequence>
<evidence type="ECO:0000256" key="4">
    <source>
        <dbReference type="ARBA" id="ARBA00022670"/>
    </source>
</evidence>
<evidence type="ECO:0000259" key="13">
    <source>
        <dbReference type="Pfam" id="PF02163"/>
    </source>
</evidence>
<keyword evidence="15" id="KW-1185">Reference proteome</keyword>
<organism evidence="14 15">
    <name type="scientific">Monoglobus pectinilyticus</name>
    <dbReference type="NCBI Taxonomy" id="1981510"/>
    <lineage>
        <taxon>Bacteria</taxon>
        <taxon>Bacillati</taxon>
        <taxon>Bacillota</taxon>
        <taxon>Clostridia</taxon>
        <taxon>Monoglobales</taxon>
        <taxon>Monoglobaceae</taxon>
        <taxon>Monoglobus</taxon>
    </lineage>
</organism>
<keyword evidence="9 12" id="KW-1133">Transmembrane helix</keyword>
<keyword evidence="7" id="KW-0378">Hydrolase</keyword>
<feature type="transmembrane region" description="Helical" evidence="12">
    <location>
        <begin position="198"/>
        <end position="215"/>
    </location>
</feature>
<feature type="transmembrane region" description="Helical" evidence="12">
    <location>
        <begin position="97"/>
        <end position="117"/>
    </location>
</feature>
<dbReference type="Proteomes" id="UP000235589">
    <property type="component" value="Chromosome"/>
</dbReference>
<evidence type="ECO:0000256" key="10">
    <source>
        <dbReference type="ARBA" id="ARBA00023049"/>
    </source>
</evidence>
<dbReference type="PANTHER" id="PTHR39188">
    <property type="entry name" value="MEMBRANE-ASSOCIATED ZINC METALLOPROTEASE M50B"/>
    <property type="match status" value="1"/>
</dbReference>
<feature type="transmembrane region" description="Helical" evidence="12">
    <location>
        <begin position="173"/>
        <end position="192"/>
    </location>
</feature>
<evidence type="ECO:0000256" key="7">
    <source>
        <dbReference type="ARBA" id="ARBA00022801"/>
    </source>
</evidence>
<reference evidence="14 15" key="1">
    <citation type="submission" date="2017-04" db="EMBL/GenBank/DDBJ databases">
        <title>Monoglobus pectinilyticus 14 draft genome.</title>
        <authorList>
            <person name="Kim C."/>
            <person name="Rosendale D.I."/>
            <person name="Kelly W.J."/>
            <person name="Tannock G.W."/>
            <person name="Patchett M.L."/>
            <person name="Jordens J.Z."/>
        </authorList>
    </citation>
    <scope>NUCLEOTIDE SEQUENCE [LARGE SCALE GENOMIC DNA]</scope>
    <source>
        <strain evidence="14 15">14</strain>
    </source>
</reference>
<dbReference type="GO" id="GO:0008237">
    <property type="term" value="F:metallopeptidase activity"/>
    <property type="evidence" value="ECO:0007669"/>
    <property type="project" value="UniProtKB-KW"/>
</dbReference>
<evidence type="ECO:0000256" key="5">
    <source>
        <dbReference type="ARBA" id="ARBA00022692"/>
    </source>
</evidence>
<keyword evidence="5 12" id="KW-0812">Transmembrane</keyword>
<dbReference type="GeneID" id="98063105"/>
<feature type="domain" description="Peptidase M50" evidence="13">
    <location>
        <begin position="133"/>
        <end position="178"/>
    </location>
</feature>
<comment type="similarity">
    <text evidence="3">Belongs to the peptidase M50B family.</text>
</comment>
<dbReference type="PANTHER" id="PTHR39188:SF3">
    <property type="entry name" value="STAGE IV SPORULATION PROTEIN FB"/>
    <property type="match status" value="1"/>
</dbReference>
<protein>
    <submittedName>
        <fullName evidence="14">Peptidase M50</fullName>
    </submittedName>
</protein>
<gene>
    <name evidence="14" type="ORF">B9O19_01719</name>
</gene>
<keyword evidence="4" id="KW-0645">Protease</keyword>
<keyword evidence="11 12" id="KW-0472">Membrane</keyword>
<dbReference type="RefSeq" id="WP_102366037.1">
    <property type="nucleotide sequence ID" value="NZ_CP020991.1"/>
</dbReference>
<dbReference type="Pfam" id="PF02163">
    <property type="entry name" value="Peptidase_M50"/>
    <property type="match status" value="1"/>
</dbReference>
<dbReference type="GO" id="GO:0046872">
    <property type="term" value="F:metal ion binding"/>
    <property type="evidence" value="ECO:0007669"/>
    <property type="project" value="UniProtKB-KW"/>
</dbReference>
<comment type="subcellular location">
    <subcellularLocation>
        <location evidence="2">Membrane</location>
        <topology evidence="2">Multi-pass membrane protein</topology>
    </subcellularLocation>
</comment>
<name>A0A2K9P3N8_9FIRM</name>
<evidence type="ECO:0000256" key="3">
    <source>
        <dbReference type="ARBA" id="ARBA00007931"/>
    </source>
</evidence>
<evidence type="ECO:0000256" key="12">
    <source>
        <dbReference type="SAM" id="Phobius"/>
    </source>
</evidence>
<dbReference type="EMBL" id="CP020991">
    <property type="protein sequence ID" value="AUO19873.1"/>
    <property type="molecule type" value="Genomic_DNA"/>
</dbReference>
<evidence type="ECO:0000256" key="11">
    <source>
        <dbReference type="ARBA" id="ARBA00023136"/>
    </source>
</evidence>
<keyword evidence="8" id="KW-0862">Zinc</keyword>
<dbReference type="OrthoDB" id="166377at2"/>
<evidence type="ECO:0000256" key="1">
    <source>
        <dbReference type="ARBA" id="ARBA00001947"/>
    </source>
</evidence>
<dbReference type="GO" id="GO:0016020">
    <property type="term" value="C:membrane"/>
    <property type="evidence" value="ECO:0007669"/>
    <property type="project" value="UniProtKB-SubCell"/>
</dbReference>
<evidence type="ECO:0000256" key="9">
    <source>
        <dbReference type="ARBA" id="ARBA00022989"/>
    </source>
</evidence>